<dbReference type="Pfam" id="PF07885">
    <property type="entry name" value="Ion_trans_2"/>
    <property type="match status" value="1"/>
</dbReference>
<feature type="transmembrane region" description="Helical" evidence="1">
    <location>
        <begin position="59"/>
        <end position="78"/>
    </location>
</feature>
<keyword evidence="1" id="KW-1133">Transmembrane helix</keyword>
<dbReference type="SUPFAM" id="SSF81324">
    <property type="entry name" value="Voltage-gated potassium channels"/>
    <property type="match status" value="1"/>
</dbReference>
<name>A0AB39BME2_9MICO</name>
<organism evidence="3">
    <name type="scientific">Herbiconiux sp. A18JL235</name>
    <dbReference type="NCBI Taxonomy" id="3152363"/>
    <lineage>
        <taxon>Bacteria</taxon>
        <taxon>Bacillati</taxon>
        <taxon>Actinomycetota</taxon>
        <taxon>Actinomycetes</taxon>
        <taxon>Micrococcales</taxon>
        <taxon>Microbacteriaceae</taxon>
        <taxon>Herbiconiux</taxon>
    </lineage>
</organism>
<accession>A0AB39BME2</accession>
<geneLocation type="plasmid" evidence="3">
    <name>unnamed1</name>
</geneLocation>
<feature type="transmembrane region" description="Helical" evidence="1">
    <location>
        <begin position="191"/>
        <end position="211"/>
    </location>
</feature>
<feature type="transmembrane region" description="Helical" evidence="1">
    <location>
        <begin position="90"/>
        <end position="110"/>
    </location>
</feature>
<protein>
    <submittedName>
        <fullName evidence="3">Ion channel</fullName>
    </submittedName>
</protein>
<dbReference type="EMBL" id="CP162512">
    <property type="protein sequence ID" value="XDI07575.1"/>
    <property type="molecule type" value="Genomic_DNA"/>
</dbReference>
<keyword evidence="1" id="KW-0812">Transmembrane</keyword>
<dbReference type="InterPro" id="IPR013099">
    <property type="entry name" value="K_chnl_dom"/>
</dbReference>
<dbReference type="RefSeq" id="WP_368499938.1">
    <property type="nucleotide sequence ID" value="NZ_CP162512.1"/>
</dbReference>
<keyword evidence="1" id="KW-0472">Membrane</keyword>
<sequence length="226" mass="24194">MVRATRLVRRFGYWLVLLLAAVSYVLCAAQQGPNPNPVAFIAQLAMVAVALWMAEVPRVLLRACWAVLAFAVVTVIVAEFAGLQGHVLDVILSAASALACLITPTAIIAHRVRQQTPGMQNLLAAVTAYVTIGMLFTFVYNFIALLSPSPVIAGETGDTLRGQLFYSFSTLTTIGYGNLVPLGPLMETLTVTQAITGQLFVVIAIAGMVTLRTSRKTETPSKEPSE</sequence>
<dbReference type="AlphaFoldDB" id="A0AB39BME2"/>
<dbReference type="Gene3D" id="1.10.287.70">
    <property type="match status" value="1"/>
</dbReference>
<proteinExistence type="predicted"/>
<keyword evidence="3" id="KW-0614">Plasmid</keyword>
<evidence type="ECO:0000259" key="2">
    <source>
        <dbReference type="Pfam" id="PF07885"/>
    </source>
</evidence>
<evidence type="ECO:0000256" key="1">
    <source>
        <dbReference type="SAM" id="Phobius"/>
    </source>
</evidence>
<feature type="transmembrane region" description="Helical" evidence="1">
    <location>
        <begin position="122"/>
        <end position="143"/>
    </location>
</feature>
<feature type="transmembrane region" description="Helical" evidence="1">
    <location>
        <begin position="37"/>
        <end position="54"/>
    </location>
</feature>
<reference evidence="3" key="1">
    <citation type="submission" date="2024-05" db="EMBL/GenBank/DDBJ databases">
        <title>Herbiconiux sp. A18JL235.</title>
        <authorList>
            <person name="Zhang G."/>
        </authorList>
    </citation>
    <scope>NUCLEOTIDE SEQUENCE</scope>
    <source>
        <strain evidence="3">A18JL235</strain>
        <plasmid evidence="3">unnamed1</plasmid>
    </source>
</reference>
<feature type="domain" description="Potassium channel" evidence="2">
    <location>
        <begin position="143"/>
        <end position="209"/>
    </location>
</feature>
<evidence type="ECO:0000313" key="3">
    <source>
        <dbReference type="EMBL" id="XDI07575.1"/>
    </source>
</evidence>
<gene>
    <name evidence="3" type="ORF">ABFY20_19770</name>
</gene>